<gene>
    <name evidence="4" type="ORF">CUJ86_07710</name>
</gene>
<feature type="region of interest" description="Disordered" evidence="1">
    <location>
        <begin position="448"/>
        <end position="471"/>
    </location>
</feature>
<accession>A0A483CTC5</accession>
<evidence type="ECO:0000313" key="4">
    <source>
        <dbReference type="EMBL" id="TAJ43934.1"/>
    </source>
</evidence>
<dbReference type="Proteomes" id="UP000292580">
    <property type="component" value="Unassembled WGS sequence"/>
</dbReference>
<evidence type="ECO:0000259" key="3">
    <source>
        <dbReference type="Pfam" id="PF13559"/>
    </source>
</evidence>
<proteinExistence type="predicted"/>
<name>A0A483CTC5_9EURY</name>
<keyword evidence="2" id="KW-0812">Transmembrane</keyword>
<reference evidence="4 5" key="1">
    <citation type="submission" date="2017-11" db="EMBL/GenBank/DDBJ databases">
        <title>Isolation and Characterization of Methanofollis Species from Methane Seep Offshore SW Taiwan.</title>
        <authorList>
            <person name="Teng N.-H."/>
            <person name="Lai M.-C."/>
            <person name="Chen S.-C."/>
        </authorList>
    </citation>
    <scope>NUCLEOTIDE SEQUENCE [LARGE SCALE GENOMIC DNA]</scope>
    <source>
        <strain evidence="4 5">FWC-SCC2</strain>
    </source>
</reference>
<evidence type="ECO:0000256" key="2">
    <source>
        <dbReference type="SAM" id="Phobius"/>
    </source>
</evidence>
<organism evidence="4 5">
    <name type="scientific">Methanofollis fontis</name>
    <dbReference type="NCBI Taxonomy" id="2052832"/>
    <lineage>
        <taxon>Archaea</taxon>
        <taxon>Methanobacteriati</taxon>
        <taxon>Methanobacteriota</taxon>
        <taxon>Stenosarchaea group</taxon>
        <taxon>Methanomicrobia</taxon>
        <taxon>Methanomicrobiales</taxon>
        <taxon>Methanomicrobiaceae</taxon>
        <taxon>Methanofollis</taxon>
    </lineage>
</organism>
<keyword evidence="5" id="KW-1185">Reference proteome</keyword>
<evidence type="ECO:0000313" key="5">
    <source>
        <dbReference type="Proteomes" id="UP000292580"/>
    </source>
</evidence>
<dbReference type="InterPro" id="IPR025403">
    <property type="entry name" value="TgpA-like_C"/>
</dbReference>
<keyword evidence="2" id="KW-0472">Membrane</keyword>
<dbReference type="EMBL" id="PGCL01000003">
    <property type="protein sequence ID" value="TAJ43934.1"/>
    <property type="molecule type" value="Genomic_DNA"/>
</dbReference>
<evidence type="ECO:0000256" key="1">
    <source>
        <dbReference type="SAM" id="MobiDB-lite"/>
    </source>
</evidence>
<dbReference type="AlphaFoldDB" id="A0A483CTC5"/>
<feature type="transmembrane region" description="Helical" evidence="2">
    <location>
        <begin position="9"/>
        <end position="31"/>
    </location>
</feature>
<keyword evidence="2" id="KW-1133">Transmembrane helix</keyword>
<comment type="caution">
    <text evidence="4">The sequence shown here is derived from an EMBL/GenBank/DDBJ whole genome shotgun (WGS) entry which is preliminary data.</text>
</comment>
<feature type="transmembrane region" description="Helical" evidence="2">
    <location>
        <begin position="417"/>
        <end position="435"/>
    </location>
</feature>
<dbReference type="Pfam" id="PF13559">
    <property type="entry name" value="DUF4129"/>
    <property type="match status" value="1"/>
</dbReference>
<feature type="domain" description="Protein-glutamine gamma-glutamyltransferase-like C-terminal" evidence="3">
    <location>
        <begin position="502"/>
        <end position="559"/>
    </location>
</feature>
<dbReference type="OrthoDB" id="112112at2157"/>
<protein>
    <recommendedName>
        <fullName evidence="3">Protein-glutamine gamma-glutamyltransferase-like C-terminal domain-containing protein</fullName>
    </recommendedName>
</protein>
<sequence>MKRVYIKALLIVVSIGIIVMLFAILDSPLLYSVQNTSSTLSHVNPAKYDVISGDPAGSVIPAMGDLMDRSGTIVVHIRNKDYVAAQEELEQYAAASRSFNNMIINLDMTESEMKEFGDRNRESVDALAVLLEDSRRFDELSSLEIQYRDENNPEYLYSVTYEGDALKLKMEEAYAKYSTQQSRLVNISGRYGVESSSYEQSTDTFSRVVEGVAAAQEERTAQITLNPLFPMTLGIDTDTARFGESIIMAGTLYRSPYTDVSIYIDSTLRGTVQTDIDGRYIAEYPAGDLKAGRHLVYATHGSRYSRVIEFTVLPSAADLTLSVRMITEDEANVACSGTLTCHDMPVSGERVTIVSDDGRSVETITDESGSYYCTGQFEPGIRSVYASVDGETHPLEYTTSEIVTLEIPPPAATITSLILKIAAVLIACLVGAAILRDEMMRKTWRNASPVPRRTASPGLFHPETPEWPRPLPAPEEIAQRYADLVGGNRYGDAVRLLYCSIAARIARKAQISNYPAWTPREILGAGAKGPDDGLKHFIGLYEEARYGSDSPTADTARLVFSSYDTVVKDFGGVND</sequence>
<dbReference type="RefSeq" id="WP_130646994.1">
    <property type="nucleotide sequence ID" value="NZ_PGCL01000003.1"/>
</dbReference>